<dbReference type="Pfam" id="PF12849">
    <property type="entry name" value="PBP_like_2"/>
    <property type="match status" value="1"/>
</dbReference>
<accession>A0A856MG04</accession>
<evidence type="ECO:0000313" key="6">
    <source>
        <dbReference type="Proteomes" id="UP000503129"/>
    </source>
</evidence>
<feature type="domain" description="PBP" evidence="4">
    <location>
        <begin position="103"/>
        <end position="359"/>
    </location>
</feature>
<feature type="region of interest" description="Disordered" evidence="2">
    <location>
        <begin position="44"/>
        <end position="63"/>
    </location>
</feature>
<proteinExistence type="predicted"/>
<evidence type="ECO:0000256" key="1">
    <source>
        <dbReference type="ARBA" id="ARBA00022729"/>
    </source>
</evidence>
<dbReference type="InterPro" id="IPR050811">
    <property type="entry name" value="Phosphate_ABC_transporter"/>
</dbReference>
<dbReference type="SUPFAM" id="SSF53850">
    <property type="entry name" value="Periplasmic binding protein-like II"/>
    <property type="match status" value="1"/>
</dbReference>
<organism evidence="5 6">
    <name type="scientific">Brasilonema sennae CENA114</name>
    <dbReference type="NCBI Taxonomy" id="415709"/>
    <lineage>
        <taxon>Bacteria</taxon>
        <taxon>Bacillati</taxon>
        <taxon>Cyanobacteriota</taxon>
        <taxon>Cyanophyceae</taxon>
        <taxon>Nostocales</taxon>
        <taxon>Scytonemataceae</taxon>
        <taxon>Brasilonema</taxon>
        <taxon>Bromeliae group (in: Brasilonema)</taxon>
    </lineage>
</organism>
<evidence type="ECO:0000259" key="4">
    <source>
        <dbReference type="Pfam" id="PF12849"/>
    </source>
</evidence>
<keyword evidence="3" id="KW-0812">Transmembrane</keyword>
<evidence type="ECO:0000313" key="5">
    <source>
        <dbReference type="EMBL" id="QDL07886.1"/>
    </source>
</evidence>
<name>A0A856MG04_9CYAN</name>
<dbReference type="Proteomes" id="UP000503129">
    <property type="component" value="Chromosome"/>
</dbReference>
<keyword evidence="3" id="KW-1133">Transmembrane helix</keyword>
<keyword evidence="3" id="KW-0472">Membrane</keyword>
<dbReference type="EMBL" id="CP030118">
    <property type="protein sequence ID" value="QDL07886.1"/>
    <property type="molecule type" value="Genomic_DNA"/>
</dbReference>
<dbReference type="InterPro" id="IPR024370">
    <property type="entry name" value="PBP_domain"/>
</dbReference>
<protein>
    <submittedName>
        <fullName evidence="5">Phosphate ABC transporter substrate-binding protein</fullName>
    </submittedName>
</protein>
<feature type="transmembrane region" description="Helical" evidence="3">
    <location>
        <begin position="15"/>
        <end position="35"/>
    </location>
</feature>
<evidence type="ECO:0000256" key="2">
    <source>
        <dbReference type="SAM" id="MobiDB-lite"/>
    </source>
</evidence>
<keyword evidence="6" id="KW-1185">Reference proteome</keyword>
<reference evidence="5 6" key="1">
    <citation type="submission" date="2018-06" db="EMBL/GenBank/DDBJ databases">
        <title>Comparative genomics of Brasilonema spp. strains.</title>
        <authorList>
            <person name="Alvarenga D.O."/>
            <person name="Fiore M.F."/>
            <person name="Varani A.M."/>
        </authorList>
    </citation>
    <scope>NUCLEOTIDE SEQUENCE [LARGE SCALE GENOMIC DNA]</scope>
    <source>
        <strain evidence="5 6">CENA114</strain>
    </source>
</reference>
<dbReference type="AlphaFoldDB" id="A0A856MG04"/>
<keyword evidence="1" id="KW-0732">Signal</keyword>
<dbReference type="KEGG" id="bsen:DP114_08210"/>
<evidence type="ECO:0000256" key="3">
    <source>
        <dbReference type="SAM" id="Phobius"/>
    </source>
</evidence>
<sequence length="378" mass="41762">MSESMRNRNTKNRNLLLYGIMASCLTLFIFVLLFIQLKGKSREPKIYPTAPTPTPSPTTTPIKKNSCRPDEIEQVNVSPIQIVPFAGSTTFAPLNKLEAPLNEPEIIAIIKRAHPQFPLQYIDPAKYGETPGSGTGIKWLIRGTHNLSFAQSSRPLSDQEVQDAKDRNIKLKQQEIAYDLVAIYINPQLIKQGLKGLTLAQVRDIFTGRITNWKDVGGPYLKIAPFRRNSADSGTVKFFKENVMNNQEFGSNVASVGQKGKPEKEITTLAIRKVASTVGSISFATASEVINQDTIRILPIAKEDTPKNIVSPCTDESCKAVDTNVIANQVYPEQLTRKLFVVIKQDGGQDENAGQAYANMLKSCEGQELVRQAGFVPL</sequence>
<dbReference type="PANTHER" id="PTHR30570">
    <property type="entry name" value="PERIPLASMIC PHOSPHATE BINDING COMPONENT OF PHOSPHATE ABC TRANSPORTER"/>
    <property type="match status" value="1"/>
</dbReference>
<dbReference type="Gene3D" id="3.40.190.10">
    <property type="entry name" value="Periplasmic binding protein-like II"/>
    <property type="match status" value="2"/>
</dbReference>
<gene>
    <name evidence="5" type="ORF">DP114_08210</name>
</gene>
<dbReference type="PANTHER" id="PTHR30570:SF1">
    <property type="entry name" value="PHOSPHATE-BINDING PROTEIN PSTS"/>
    <property type="match status" value="1"/>
</dbReference>
<dbReference type="PROSITE" id="PS51257">
    <property type="entry name" value="PROKAR_LIPOPROTEIN"/>
    <property type="match status" value="1"/>
</dbReference>